<proteinExistence type="predicted"/>
<dbReference type="PANTHER" id="PTHR36385">
    <property type="entry name" value="OS07G0562900 PROTEIN"/>
    <property type="match status" value="1"/>
</dbReference>
<organism evidence="1 2">
    <name type="scientific">Coptis chinensis</name>
    <dbReference type="NCBI Taxonomy" id="261450"/>
    <lineage>
        <taxon>Eukaryota</taxon>
        <taxon>Viridiplantae</taxon>
        <taxon>Streptophyta</taxon>
        <taxon>Embryophyta</taxon>
        <taxon>Tracheophyta</taxon>
        <taxon>Spermatophyta</taxon>
        <taxon>Magnoliopsida</taxon>
        <taxon>Ranunculales</taxon>
        <taxon>Ranunculaceae</taxon>
        <taxon>Coptidoideae</taxon>
        <taxon>Coptis</taxon>
    </lineage>
</organism>
<evidence type="ECO:0000313" key="2">
    <source>
        <dbReference type="Proteomes" id="UP000631114"/>
    </source>
</evidence>
<comment type="caution">
    <text evidence="1">The sequence shown here is derived from an EMBL/GenBank/DDBJ whole genome shotgun (WGS) entry which is preliminary data.</text>
</comment>
<dbReference type="EMBL" id="JADFTS010000005">
    <property type="protein sequence ID" value="KAF9604726.1"/>
    <property type="molecule type" value="Genomic_DNA"/>
</dbReference>
<keyword evidence="2" id="KW-1185">Reference proteome</keyword>
<gene>
    <name evidence="1" type="ORF">IFM89_009522</name>
</gene>
<dbReference type="Proteomes" id="UP000631114">
    <property type="component" value="Unassembled WGS sequence"/>
</dbReference>
<protein>
    <submittedName>
        <fullName evidence="1">Uncharacterized protein</fullName>
    </submittedName>
</protein>
<dbReference type="PANTHER" id="PTHR36385:SF1">
    <property type="entry name" value="OS07G0562900 PROTEIN"/>
    <property type="match status" value="1"/>
</dbReference>
<dbReference type="OrthoDB" id="1745622at2759"/>
<evidence type="ECO:0000313" key="1">
    <source>
        <dbReference type="EMBL" id="KAF9604726.1"/>
    </source>
</evidence>
<name>A0A835HS17_9MAGN</name>
<reference evidence="1 2" key="1">
    <citation type="submission" date="2020-10" db="EMBL/GenBank/DDBJ databases">
        <title>The Coptis chinensis genome and diversification of protoberbering-type alkaloids.</title>
        <authorList>
            <person name="Wang B."/>
            <person name="Shu S."/>
            <person name="Song C."/>
            <person name="Liu Y."/>
        </authorList>
    </citation>
    <scope>NUCLEOTIDE SEQUENCE [LARGE SCALE GENOMIC DNA]</scope>
    <source>
        <strain evidence="1">HL-2020</strain>
        <tissue evidence="1">Leaf</tissue>
    </source>
</reference>
<sequence>MELRAEMELKEKANRAAAETRMWMAAMLQAEQTRAEMLAHPMRGNAFGYQVDVGLVGHNLGGPEQVVHMDEMVHGWVNTQREEQEPTEDFLNDENEPGNREIGIQDVWWGAGHFDLNSSFNGYLTPTVSDTPQAIDITEVTAKDSVHGVLNRKIKKGVPMKRSKSVRKMKAIEKAISKNEKS</sequence>
<accession>A0A835HS17</accession>
<dbReference type="AlphaFoldDB" id="A0A835HS17"/>